<evidence type="ECO:0000256" key="1">
    <source>
        <dbReference type="SAM" id="MobiDB-lite"/>
    </source>
</evidence>
<dbReference type="EMBL" id="AAPH01000001">
    <property type="protein sequence ID" value="EAS45277.1"/>
    <property type="molecule type" value="Genomic_DNA"/>
</dbReference>
<sequence length="27" mass="2907">MTYTLQGVAGEDDNVTGDLDIYSSDNI</sequence>
<feature type="region of interest" description="Disordered" evidence="1">
    <location>
        <begin position="1"/>
        <end position="27"/>
    </location>
</feature>
<dbReference type="HOGENOM" id="CLU_3414905_0_0_6"/>
<protein>
    <submittedName>
        <fullName evidence="2">Uncharacterized protein</fullName>
    </submittedName>
</protein>
<evidence type="ECO:0000313" key="3">
    <source>
        <dbReference type="Proteomes" id="UP000003789"/>
    </source>
</evidence>
<proteinExistence type="predicted"/>
<organism evidence="2 3">
    <name type="scientific">Photobacterium profundum 3TCK</name>
    <dbReference type="NCBI Taxonomy" id="314280"/>
    <lineage>
        <taxon>Bacteria</taxon>
        <taxon>Pseudomonadati</taxon>
        <taxon>Pseudomonadota</taxon>
        <taxon>Gammaproteobacteria</taxon>
        <taxon>Vibrionales</taxon>
        <taxon>Vibrionaceae</taxon>
        <taxon>Photobacterium</taxon>
    </lineage>
</organism>
<accession>Q1ZB65</accession>
<reference evidence="2 3" key="1">
    <citation type="submission" date="2006-03" db="EMBL/GenBank/DDBJ databases">
        <authorList>
            <person name="Bartlett D.H."/>
            <person name="Valle G."/>
            <person name="Lauro F.M."/>
            <person name="Vezzi A."/>
            <person name="Simonato F."/>
            <person name="Eloe E."/>
            <person name="Vitulo N."/>
            <person name="Stratton T.K."/>
            <person name="D'angelo M."/>
            <person name="Ferriera S."/>
            <person name="Johnson J."/>
            <person name="Kravitz S."/>
            <person name="Beeson K."/>
            <person name="Sutton G."/>
            <person name="Rogers Y."/>
            <person name="Friedman R."/>
            <person name="Frazier M."/>
            <person name="Venter J.C."/>
        </authorList>
    </citation>
    <scope>NUCLEOTIDE SEQUENCE [LARGE SCALE GENOMIC DNA]</scope>
    <source>
        <strain evidence="2 3">3TCK</strain>
    </source>
</reference>
<name>Q1ZB65_9GAMM</name>
<dbReference type="AlphaFoldDB" id="Q1ZB65"/>
<gene>
    <name evidence="2" type="ORF">P3TCK_02851</name>
</gene>
<dbReference type="Proteomes" id="UP000003789">
    <property type="component" value="Unassembled WGS sequence"/>
</dbReference>
<evidence type="ECO:0000313" key="2">
    <source>
        <dbReference type="EMBL" id="EAS45277.1"/>
    </source>
</evidence>
<comment type="caution">
    <text evidence="2">The sequence shown here is derived from an EMBL/GenBank/DDBJ whole genome shotgun (WGS) entry which is preliminary data.</text>
</comment>